<dbReference type="PROSITE" id="PS51140">
    <property type="entry name" value="CUE"/>
    <property type="match status" value="1"/>
</dbReference>
<protein>
    <recommendedName>
        <fullName evidence="2">CUE domain-containing protein</fullName>
    </recommendedName>
</protein>
<evidence type="ECO:0000259" key="2">
    <source>
        <dbReference type="PROSITE" id="PS51140"/>
    </source>
</evidence>
<feature type="compositionally biased region" description="Pro residues" evidence="1">
    <location>
        <begin position="250"/>
        <end position="261"/>
    </location>
</feature>
<keyword evidence="4" id="KW-1185">Reference proteome</keyword>
<organism evidence="3 4">
    <name type="scientific">Malassezia furfur</name>
    <name type="common">Pityriasis versicolor infection agent</name>
    <name type="synonym">Pityrosporum furfur</name>
    <dbReference type="NCBI Taxonomy" id="55194"/>
    <lineage>
        <taxon>Eukaryota</taxon>
        <taxon>Fungi</taxon>
        <taxon>Dikarya</taxon>
        <taxon>Basidiomycota</taxon>
        <taxon>Ustilaginomycotina</taxon>
        <taxon>Malasseziomycetes</taxon>
        <taxon>Malasseziales</taxon>
        <taxon>Malasseziaceae</taxon>
        <taxon>Malassezia</taxon>
    </lineage>
</organism>
<dbReference type="Gene3D" id="1.10.8.10">
    <property type="entry name" value="DNA helicase RuvA subunit, C-terminal domain"/>
    <property type="match status" value="1"/>
</dbReference>
<feature type="region of interest" description="Disordered" evidence="1">
    <location>
        <begin position="190"/>
        <end position="225"/>
    </location>
</feature>
<feature type="compositionally biased region" description="Low complexity" evidence="1">
    <location>
        <begin position="364"/>
        <end position="381"/>
    </location>
</feature>
<gene>
    <name evidence="3" type="ORF">GLX27_004256</name>
</gene>
<feature type="compositionally biased region" description="Basic and acidic residues" evidence="1">
    <location>
        <begin position="450"/>
        <end position="459"/>
    </location>
</feature>
<proteinExistence type="predicted"/>
<evidence type="ECO:0000313" key="3">
    <source>
        <dbReference type="EMBL" id="WFD49573.1"/>
    </source>
</evidence>
<reference evidence="3 4" key="1">
    <citation type="journal article" date="2020" name="Elife">
        <title>Loss of centromere function drives karyotype evolution in closely related Malassezia species.</title>
        <authorList>
            <person name="Sankaranarayanan S.R."/>
            <person name="Ianiri G."/>
            <person name="Coelho M.A."/>
            <person name="Reza M.H."/>
            <person name="Thimmappa B.C."/>
            <person name="Ganguly P."/>
            <person name="Vadnala R.N."/>
            <person name="Sun S."/>
            <person name="Siddharthan R."/>
            <person name="Tellgren-Roth C."/>
            <person name="Dawson T.L."/>
            <person name="Heitman J."/>
            <person name="Sanyal K."/>
        </authorList>
    </citation>
    <scope>NUCLEOTIDE SEQUENCE [LARGE SCALE GENOMIC DNA]</scope>
    <source>
        <strain evidence="3">CBS14141</strain>
    </source>
</reference>
<evidence type="ECO:0000313" key="4">
    <source>
        <dbReference type="Proteomes" id="UP000818624"/>
    </source>
</evidence>
<dbReference type="EMBL" id="CP046238">
    <property type="protein sequence ID" value="WFD49573.1"/>
    <property type="molecule type" value="Genomic_DNA"/>
</dbReference>
<feature type="domain" description="CUE" evidence="2">
    <location>
        <begin position="1"/>
        <end position="33"/>
    </location>
</feature>
<accession>A0ABY8EVD8</accession>
<feature type="compositionally biased region" description="Low complexity" evidence="1">
    <location>
        <begin position="389"/>
        <end position="442"/>
    </location>
</feature>
<feature type="region of interest" description="Disordered" evidence="1">
    <location>
        <begin position="243"/>
        <end position="459"/>
    </location>
</feature>
<name>A0ABY8EVD8_MALFU</name>
<dbReference type="Pfam" id="PF02845">
    <property type="entry name" value="CUE"/>
    <property type="match status" value="1"/>
</dbReference>
<evidence type="ECO:0000256" key="1">
    <source>
        <dbReference type="SAM" id="MobiDB-lite"/>
    </source>
</evidence>
<feature type="compositionally biased region" description="Basic and acidic residues" evidence="1">
    <location>
        <begin position="317"/>
        <end position="330"/>
    </location>
</feature>
<feature type="compositionally biased region" description="Polar residues" evidence="1">
    <location>
        <begin position="275"/>
        <end position="294"/>
    </location>
</feature>
<dbReference type="CDD" id="cd14279">
    <property type="entry name" value="CUE"/>
    <property type="match status" value="1"/>
</dbReference>
<sequence length="459" mass="47372">MFPDTPRATLQQLLVQHHGNLDAAIPAALEVSDPDFTPTAADLAVQQHASQPGAGQGPFPVAHAYPPPVPPRPTVPTQQWDPTQLRYSPRVMRGRGDRSHVAAQLAASDAAQPPVPPRPAAYAARPHAYGAAVPMGEQPLGDGKKLQEDLKRMTESRSHTLTAAGIAKVSSTFSTLRQKAQHAMRNLEQEGRLRTPRDAPAPRTSRVWTTAPPTWGAAYDQDPEPVHDTELDRLVHGDTTSVAGATALTGPPPPKVPPKPKAPSAQAPRWGQRYAQATPSAAMSTAQATRTQLSWADVGVDEDDEPVAPKKGGARVSKADAVKEDAERQMQAKVAQPADDVAAGLTSKGRPVTETVAKGVVPTRETGAADAAGAAATGRGAARAERAEAPAAEAPATAASASAAPATAASASAAPATAASASATPAGAPDALRSPAVAADPATDTDDDDYVHNPFDDDD</sequence>
<dbReference type="InterPro" id="IPR003892">
    <property type="entry name" value="CUE"/>
</dbReference>
<dbReference type="Proteomes" id="UP000818624">
    <property type="component" value="Chromosome 5"/>
</dbReference>